<organism evidence="2">
    <name type="scientific">Oppiella nova</name>
    <dbReference type="NCBI Taxonomy" id="334625"/>
    <lineage>
        <taxon>Eukaryota</taxon>
        <taxon>Metazoa</taxon>
        <taxon>Ecdysozoa</taxon>
        <taxon>Arthropoda</taxon>
        <taxon>Chelicerata</taxon>
        <taxon>Arachnida</taxon>
        <taxon>Acari</taxon>
        <taxon>Acariformes</taxon>
        <taxon>Sarcoptiformes</taxon>
        <taxon>Oribatida</taxon>
        <taxon>Brachypylina</taxon>
        <taxon>Oppioidea</taxon>
        <taxon>Oppiidae</taxon>
        <taxon>Oppiella</taxon>
    </lineage>
</organism>
<dbReference type="EMBL" id="CAJPVJ010037326">
    <property type="protein sequence ID" value="CAG2181420.1"/>
    <property type="molecule type" value="Genomic_DNA"/>
</dbReference>
<accession>A0A7R9QZJ0</accession>
<feature type="region of interest" description="Disordered" evidence="1">
    <location>
        <begin position="26"/>
        <end position="49"/>
    </location>
</feature>
<feature type="non-terminal residue" evidence="2">
    <location>
        <position position="1"/>
    </location>
</feature>
<keyword evidence="3" id="KW-1185">Reference proteome</keyword>
<evidence type="ECO:0000313" key="2">
    <source>
        <dbReference type="EMBL" id="CAD7664283.1"/>
    </source>
</evidence>
<sequence length="237" mass="26100">MTDHMIADESDRYFLTFTTTARHRSKHCSPEAFGRPDGRQTPRLGPQSDTPCASPLISVIRSLLGPFSIRNAIASQSLVDESNASKAVLSAKAFSALQRSHVSAKMSSIPTFIDISESEQCEELREYLESLGAVFTKSETFIGELKQIIAACDVLFREGAKESDVESVLNSVVSLLIVSVPQSSQESSQLIQAFCEQTLKPKPAKQSLVCLRVLKNLFGGLQDIVDLRFRVYVTLVR</sequence>
<dbReference type="OrthoDB" id="10267031at2759"/>
<evidence type="ECO:0000313" key="3">
    <source>
        <dbReference type="Proteomes" id="UP000728032"/>
    </source>
</evidence>
<dbReference type="EMBL" id="OC952151">
    <property type="protein sequence ID" value="CAD7664283.1"/>
    <property type="molecule type" value="Genomic_DNA"/>
</dbReference>
<reference evidence="2" key="1">
    <citation type="submission" date="2020-11" db="EMBL/GenBank/DDBJ databases">
        <authorList>
            <person name="Tran Van P."/>
        </authorList>
    </citation>
    <scope>NUCLEOTIDE SEQUENCE</scope>
</reference>
<proteinExistence type="predicted"/>
<protein>
    <submittedName>
        <fullName evidence="2">Uncharacterized protein</fullName>
    </submittedName>
</protein>
<evidence type="ECO:0000256" key="1">
    <source>
        <dbReference type="SAM" id="MobiDB-lite"/>
    </source>
</evidence>
<dbReference type="AlphaFoldDB" id="A0A7R9QZJ0"/>
<gene>
    <name evidence="2" type="ORF">ONB1V03_LOCUS20841</name>
</gene>
<name>A0A7R9QZJ0_9ACAR</name>
<dbReference type="Proteomes" id="UP000728032">
    <property type="component" value="Unassembled WGS sequence"/>
</dbReference>